<dbReference type="RefSeq" id="WP_305008170.1">
    <property type="nucleotide sequence ID" value="NZ_JAUQSY010000014.1"/>
</dbReference>
<sequence length="137" mass="14869">MTADQRLDQLEPLVAQTLAVADRHTAQLNQANNQLTQVTGQLNQIVNQLNQVASLGSQQSDNTGFLLQELAEVKQEVGEIKQAVSVLIEGQGALTSEVTMMSARLSTLETTVMVTNMKVTNLDGKMDRMIELLSGSK</sequence>
<evidence type="ECO:0000313" key="2">
    <source>
        <dbReference type="EMBL" id="MDO7876785.1"/>
    </source>
</evidence>
<proteinExistence type="predicted"/>
<evidence type="ECO:0000313" key="3">
    <source>
        <dbReference type="Proteomes" id="UP001176429"/>
    </source>
</evidence>
<name>A0ABT9BEU1_9BACT</name>
<keyword evidence="1" id="KW-0175">Coiled coil</keyword>
<reference evidence="2" key="1">
    <citation type="submission" date="2023-07" db="EMBL/GenBank/DDBJ databases">
        <authorList>
            <person name="Kim M.K."/>
        </authorList>
    </citation>
    <scope>NUCLEOTIDE SEQUENCE</scope>
    <source>
        <strain evidence="2">ASUV-10-1</strain>
    </source>
</reference>
<evidence type="ECO:0000256" key="1">
    <source>
        <dbReference type="SAM" id="Coils"/>
    </source>
</evidence>
<gene>
    <name evidence="2" type="ORF">Q5H93_18715</name>
</gene>
<organism evidence="2 3">
    <name type="scientific">Hymenobacter aranciens</name>
    <dbReference type="NCBI Taxonomy" id="3063996"/>
    <lineage>
        <taxon>Bacteria</taxon>
        <taxon>Pseudomonadati</taxon>
        <taxon>Bacteroidota</taxon>
        <taxon>Cytophagia</taxon>
        <taxon>Cytophagales</taxon>
        <taxon>Hymenobacteraceae</taxon>
        <taxon>Hymenobacter</taxon>
    </lineage>
</organism>
<accession>A0ABT9BEU1</accession>
<comment type="caution">
    <text evidence="2">The sequence shown here is derived from an EMBL/GenBank/DDBJ whole genome shotgun (WGS) entry which is preliminary data.</text>
</comment>
<dbReference type="Proteomes" id="UP001176429">
    <property type="component" value="Unassembled WGS sequence"/>
</dbReference>
<dbReference type="EMBL" id="JAUQSY010000014">
    <property type="protein sequence ID" value="MDO7876785.1"/>
    <property type="molecule type" value="Genomic_DNA"/>
</dbReference>
<feature type="coiled-coil region" evidence="1">
    <location>
        <begin position="21"/>
        <end position="48"/>
    </location>
</feature>
<protein>
    <submittedName>
        <fullName evidence="2">Uncharacterized protein</fullName>
    </submittedName>
</protein>
<keyword evidence="3" id="KW-1185">Reference proteome</keyword>